<sequence>MTDQIKALGLITVKSKLLESELREAGAQGAGLKELSQSVSHLFDEAGVIRMRRVYELRNKAMHEHVFQIDQRALDSYISNVDSIIEMLSLRKDTASGHLKWMAATGYVHQPSSAPRVAGGEQCKAALPLHVPEALTEVDEHKDDLLVDSVVKEAKPNTSRVKLLSAEQREGLAFDKSQSKPYGKATKPLLSPAMKKTAQKVAINIATRVVVSVLRKIF</sequence>
<protein>
    <recommendedName>
        <fullName evidence="3">DUF4145 domain-containing protein</fullName>
    </recommendedName>
</protein>
<reference evidence="2" key="1">
    <citation type="submission" date="2024-02" db="EMBL/GenBank/DDBJ databases">
        <title>Exploring bacterial hosts of class 1 integrons in salad vegetable microbiomes with epicPCR.</title>
        <authorList>
            <person name="Qi Q."/>
            <person name="Ghaly T.M."/>
            <person name="Gillings M.R."/>
            <person name="Tetu S.G."/>
        </authorList>
    </citation>
    <scope>NUCLEOTIDE SEQUENCE [LARGE SCALE GENOMIC DNA]</scope>
    <source>
        <strain evidence="2">S2-2023-2</strain>
    </source>
</reference>
<keyword evidence="2" id="KW-1185">Reference proteome</keyword>
<evidence type="ECO:0000313" key="1">
    <source>
        <dbReference type="EMBL" id="WWR36910.1"/>
    </source>
</evidence>
<dbReference type="GeneID" id="89545250"/>
<proteinExistence type="predicted"/>
<gene>
    <name evidence="1" type="ORF">V6B39_18340</name>
</gene>
<accession>A0ABZ2H5F3</accession>
<name>A0ABZ2H5F3_9PSED</name>
<dbReference type="EMBL" id="CP146072">
    <property type="protein sequence ID" value="WWR36910.1"/>
    <property type="molecule type" value="Genomic_DNA"/>
</dbReference>
<dbReference type="RefSeq" id="WP_338660217.1">
    <property type="nucleotide sequence ID" value="NZ_CP146072.1"/>
</dbReference>
<organism evidence="1 2">
    <name type="scientific">Pseudomonas bubulae</name>
    <dbReference type="NCBI Taxonomy" id="2316085"/>
    <lineage>
        <taxon>Bacteria</taxon>
        <taxon>Pseudomonadati</taxon>
        <taxon>Pseudomonadota</taxon>
        <taxon>Gammaproteobacteria</taxon>
        <taxon>Pseudomonadales</taxon>
        <taxon>Pseudomonadaceae</taxon>
        <taxon>Pseudomonas</taxon>
    </lineage>
</organism>
<dbReference type="Proteomes" id="UP001369248">
    <property type="component" value="Chromosome"/>
</dbReference>
<evidence type="ECO:0000313" key="2">
    <source>
        <dbReference type="Proteomes" id="UP001369248"/>
    </source>
</evidence>
<evidence type="ECO:0008006" key="3">
    <source>
        <dbReference type="Google" id="ProtNLM"/>
    </source>
</evidence>